<sequence length="222" mass="22729">MRDIDLQAGAGGGGRGGTRGPRLALLAGAAVLVTGAAGLGAVAMASSGGDGATTRTHAFALPAEGEKDPVHARVTMTIGKPAKHRECGRLGTATVYPITLTVRNDDPTGWQYGTDRRTTPDLALGLGRADGKPDPGAPPTDPFIVTDANCRSFEDVADKVMEIPAHRQATVHLESQASAAPAHDQVVMAVMSADDTTGGLAETTASWAVRLDGAEFPLPARS</sequence>
<proteinExistence type="predicted"/>
<keyword evidence="1" id="KW-1133">Transmembrane helix</keyword>
<keyword evidence="3" id="KW-1185">Reference proteome</keyword>
<dbReference type="OrthoDB" id="9947537at2"/>
<dbReference type="AlphaFoldDB" id="A0A6L3VHJ4"/>
<dbReference type="EMBL" id="WBMR01000239">
    <property type="protein sequence ID" value="KAB2363534.1"/>
    <property type="molecule type" value="Genomic_DNA"/>
</dbReference>
<dbReference type="Proteomes" id="UP000483004">
    <property type="component" value="Unassembled WGS sequence"/>
</dbReference>
<evidence type="ECO:0000256" key="1">
    <source>
        <dbReference type="SAM" id="Phobius"/>
    </source>
</evidence>
<accession>A0A6L3VHJ4</accession>
<comment type="caution">
    <text evidence="2">The sequence shown here is derived from an EMBL/GenBank/DDBJ whole genome shotgun (WGS) entry which is preliminary data.</text>
</comment>
<protein>
    <recommendedName>
        <fullName evidence="4">DUF4232 domain-containing protein</fullName>
    </recommendedName>
</protein>
<organism evidence="2 3">
    <name type="scientific">Actinomadura montaniterrae</name>
    <dbReference type="NCBI Taxonomy" id="1803903"/>
    <lineage>
        <taxon>Bacteria</taxon>
        <taxon>Bacillati</taxon>
        <taxon>Actinomycetota</taxon>
        <taxon>Actinomycetes</taxon>
        <taxon>Streptosporangiales</taxon>
        <taxon>Thermomonosporaceae</taxon>
        <taxon>Actinomadura</taxon>
    </lineage>
</organism>
<reference evidence="2 3" key="1">
    <citation type="submission" date="2019-09" db="EMBL/GenBank/DDBJ databases">
        <title>Actinomadura physcomitrii sp. nov., a novel actinomycete isolated from moss [Physcomitrium sphaericum (Ludw) Fuernr].</title>
        <authorList>
            <person name="Liu C."/>
            <person name="Zhuang X."/>
        </authorList>
    </citation>
    <scope>NUCLEOTIDE SEQUENCE [LARGE SCALE GENOMIC DNA]</scope>
    <source>
        <strain evidence="2 3">CYP1-1B</strain>
    </source>
</reference>
<feature type="transmembrane region" description="Helical" evidence="1">
    <location>
        <begin position="23"/>
        <end position="45"/>
    </location>
</feature>
<keyword evidence="1" id="KW-0472">Membrane</keyword>
<keyword evidence="1" id="KW-0812">Transmembrane</keyword>
<name>A0A6L3VHJ4_9ACTN</name>
<evidence type="ECO:0000313" key="3">
    <source>
        <dbReference type="Proteomes" id="UP000483004"/>
    </source>
</evidence>
<evidence type="ECO:0000313" key="2">
    <source>
        <dbReference type="EMBL" id="KAB2363534.1"/>
    </source>
</evidence>
<evidence type="ECO:0008006" key="4">
    <source>
        <dbReference type="Google" id="ProtNLM"/>
    </source>
</evidence>
<gene>
    <name evidence="2" type="ORF">F9B16_42850</name>
</gene>
<dbReference type="RefSeq" id="WP_151546000.1">
    <property type="nucleotide sequence ID" value="NZ_WBMR01000239.1"/>
</dbReference>